<evidence type="ECO:0000259" key="11">
    <source>
        <dbReference type="PROSITE" id="PS50262"/>
    </source>
</evidence>
<evidence type="ECO:0000256" key="8">
    <source>
        <dbReference type="ARBA" id="ARBA00023224"/>
    </source>
</evidence>
<dbReference type="Gene3D" id="1.20.1070.10">
    <property type="entry name" value="Rhodopsin 7-helix transmembrane proteins"/>
    <property type="match status" value="1"/>
</dbReference>
<protein>
    <submittedName>
        <fullName evidence="12">Melatonin receptor type 1B-B</fullName>
    </submittedName>
</protein>
<evidence type="ECO:0000313" key="12">
    <source>
        <dbReference type="EMBL" id="KAJ8038600.1"/>
    </source>
</evidence>
<dbReference type="Proteomes" id="UP001152320">
    <property type="component" value="Chromosome 7"/>
</dbReference>
<name>A0A9Q1C5L0_HOLLE</name>
<feature type="transmembrane region" description="Helical" evidence="10">
    <location>
        <begin position="66"/>
        <end position="88"/>
    </location>
</feature>
<keyword evidence="8 9" id="KW-0807">Transducer</keyword>
<keyword evidence="4 10" id="KW-1133">Transmembrane helix</keyword>
<dbReference type="PROSITE" id="PS50262">
    <property type="entry name" value="G_PROTEIN_RECEP_F1_2"/>
    <property type="match status" value="1"/>
</dbReference>
<dbReference type="EMBL" id="JAIZAY010000007">
    <property type="protein sequence ID" value="KAJ8038600.1"/>
    <property type="molecule type" value="Genomic_DNA"/>
</dbReference>
<organism evidence="12 13">
    <name type="scientific">Holothuria leucospilota</name>
    <name type="common">Black long sea cucumber</name>
    <name type="synonym">Mertensiothuria leucospilota</name>
    <dbReference type="NCBI Taxonomy" id="206669"/>
    <lineage>
        <taxon>Eukaryota</taxon>
        <taxon>Metazoa</taxon>
        <taxon>Echinodermata</taxon>
        <taxon>Eleutherozoa</taxon>
        <taxon>Echinozoa</taxon>
        <taxon>Holothuroidea</taxon>
        <taxon>Aspidochirotacea</taxon>
        <taxon>Aspidochirotida</taxon>
        <taxon>Holothuriidae</taxon>
        <taxon>Holothuria</taxon>
    </lineage>
</organism>
<evidence type="ECO:0000256" key="5">
    <source>
        <dbReference type="ARBA" id="ARBA00023040"/>
    </source>
</evidence>
<dbReference type="CDD" id="cd00637">
    <property type="entry name" value="7tm_classA_rhodopsin-like"/>
    <property type="match status" value="1"/>
</dbReference>
<feature type="transmembrane region" description="Helical" evidence="10">
    <location>
        <begin position="103"/>
        <end position="125"/>
    </location>
</feature>
<dbReference type="Pfam" id="PF00001">
    <property type="entry name" value="7tm_1"/>
    <property type="match status" value="1"/>
</dbReference>
<evidence type="ECO:0000256" key="9">
    <source>
        <dbReference type="RuleBase" id="RU000688"/>
    </source>
</evidence>
<dbReference type="InterPro" id="IPR000276">
    <property type="entry name" value="GPCR_Rhodpsn"/>
</dbReference>
<feature type="transmembrane region" description="Helical" evidence="10">
    <location>
        <begin position="146"/>
        <end position="172"/>
    </location>
</feature>
<dbReference type="PANTHER" id="PTHR24228">
    <property type="entry name" value="B2 BRADYKININ RECEPTOR/ANGIOTENSIN II RECEPTOR"/>
    <property type="match status" value="1"/>
</dbReference>
<dbReference type="OrthoDB" id="10044919at2759"/>
<comment type="subcellular location">
    <subcellularLocation>
        <location evidence="1">Cell membrane</location>
        <topology evidence="1">Multi-pass membrane protein</topology>
    </subcellularLocation>
</comment>
<dbReference type="PROSITE" id="PS00237">
    <property type="entry name" value="G_PROTEIN_RECEP_F1_1"/>
    <property type="match status" value="1"/>
</dbReference>
<dbReference type="AlphaFoldDB" id="A0A9Q1C5L0"/>
<keyword evidence="6 10" id="KW-0472">Membrane</keyword>
<keyword evidence="3 9" id="KW-0812">Transmembrane</keyword>
<keyword evidence="5 9" id="KW-0297">G-protein coupled receptor</keyword>
<evidence type="ECO:0000256" key="3">
    <source>
        <dbReference type="ARBA" id="ARBA00022692"/>
    </source>
</evidence>
<evidence type="ECO:0000256" key="10">
    <source>
        <dbReference type="SAM" id="Phobius"/>
    </source>
</evidence>
<dbReference type="PRINTS" id="PR00237">
    <property type="entry name" value="GPCRRHODOPSN"/>
</dbReference>
<dbReference type="InterPro" id="IPR017452">
    <property type="entry name" value="GPCR_Rhodpsn_7TM"/>
</dbReference>
<evidence type="ECO:0000256" key="2">
    <source>
        <dbReference type="ARBA" id="ARBA00022475"/>
    </source>
</evidence>
<keyword evidence="13" id="KW-1185">Reference proteome</keyword>
<comment type="caution">
    <text evidence="12">The sequence shown here is derived from an EMBL/GenBank/DDBJ whole genome shotgun (WGS) entry which is preliminary data.</text>
</comment>
<evidence type="ECO:0000313" key="13">
    <source>
        <dbReference type="Proteomes" id="UP001152320"/>
    </source>
</evidence>
<evidence type="ECO:0000256" key="1">
    <source>
        <dbReference type="ARBA" id="ARBA00004651"/>
    </source>
</evidence>
<feature type="transmembrane region" description="Helical" evidence="10">
    <location>
        <begin position="31"/>
        <end position="54"/>
    </location>
</feature>
<feature type="transmembrane region" description="Helical" evidence="10">
    <location>
        <begin position="192"/>
        <end position="217"/>
    </location>
</feature>
<gene>
    <name evidence="12" type="ORF">HOLleu_16062</name>
</gene>
<dbReference type="GO" id="GO:0005886">
    <property type="term" value="C:plasma membrane"/>
    <property type="evidence" value="ECO:0007669"/>
    <property type="project" value="UniProtKB-SubCell"/>
</dbReference>
<keyword evidence="2" id="KW-1003">Cell membrane</keyword>
<evidence type="ECO:0000256" key="4">
    <source>
        <dbReference type="ARBA" id="ARBA00022989"/>
    </source>
</evidence>
<dbReference type="PANTHER" id="PTHR24228:SF72">
    <property type="entry name" value="G-PROTEIN COUPLED RECEPTORS FAMILY 1 PROFILE DOMAIN-CONTAINING PROTEIN"/>
    <property type="match status" value="1"/>
</dbReference>
<evidence type="ECO:0000256" key="7">
    <source>
        <dbReference type="ARBA" id="ARBA00023170"/>
    </source>
</evidence>
<sequence length="250" mass="28255">MGEMQFFRELPHNISSVSGESMPRWIRCVDALFLILITVAGLIGNSMVCIAFFLSHKLRTKTNIFVVNLSLADFFTCTTLPIVAWSLLVETEYGASKVNTPCAIALVMTQCFIGCSVLSLTMIALNRWMLIARRRELYDRIYRYRVIFSAQVTSWVFPLLVTLAPLLLGIGSIGYDPRSRNCSLMPDHPYSFTYKVVLLTCLMPGPMSVILYCYWSVFNYVKSHNMKIQQAQSEASRTITETIGSSRNPS</sequence>
<dbReference type="GO" id="GO:0004930">
    <property type="term" value="F:G protein-coupled receptor activity"/>
    <property type="evidence" value="ECO:0007669"/>
    <property type="project" value="UniProtKB-KW"/>
</dbReference>
<feature type="domain" description="G-protein coupled receptors family 1 profile" evidence="11">
    <location>
        <begin position="44"/>
        <end position="250"/>
    </location>
</feature>
<comment type="similarity">
    <text evidence="9">Belongs to the G-protein coupled receptor 1 family.</text>
</comment>
<accession>A0A9Q1C5L0</accession>
<reference evidence="12" key="1">
    <citation type="submission" date="2021-10" db="EMBL/GenBank/DDBJ databases">
        <title>Tropical sea cucumber genome reveals ecological adaptation and Cuvierian tubules defense mechanism.</title>
        <authorList>
            <person name="Chen T."/>
        </authorList>
    </citation>
    <scope>NUCLEOTIDE SEQUENCE</scope>
    <source>
        <strain evidence="12">Nanhai2018</strain>
        <tissue evidence="12">Muscle</tissue>
    </source>
</reference>
<keyword evidence="7 9" id="KW-0675">Receptor</keyword>
<dbReference type="SUPFAM" id="SSF81321">
    <property type="entry name" value="Family A G protein-coupled receptor-like"/>
    <property type="match status" value="1"/>
</dbReference>
<evidence type="ECO:0000256" key="6">
    <source>
        <dbReference type="ARBA" id="ARBA00023136"/>
    </source>
</evidence>
<proteinExistence type="inferred from homology"/>